<dbReference type="InterPro" id="IPR036477">
    <property type="entry name" value="Formyl_transf_N_sf"/>
</dbReference>
<dbReference type="InterPro" id="IPR002376">
    <property type="entry name" value="Formyl_transf_N"/>
</dbReference>
<evidence type="ECO:0000256" key="1">
    <source>
        <dbReference type="ARBA" id="ARBA00005054"/>
    </source>
</evidence>
<name>A0A564ZKM7_9BACT</name>
<dbReference type="UniPathway" id="UPA00074">
    <property type="reaction ID" value="UER00126"/>
</dbReference>
<feature type="binding site" evidence="6">
    <location>
        <begin position="17"/>
        <end position="19"/>
    </location>
    <ligand>
        <name>N(1)-(5-phospho-beta-D-ribosyl)glycinamide</name>
        <dbReference type="ChEBI" id="CHEBI:143788"/>
    </ligand>
</feature>
<dbReference type="FunFam" id="3.40.50.170:FF:000007">
    <property type="entry name" value="Phosphoribosylglycinamide formyltransferase"/>
    <property type="match status" value="1"/>
</dbReference>
<evidence type="ECO:0000256" key="4">
    <source>
        <dbReference type="ARBA" id="ARBA00038440"/>
    </source>
</evidence>
<dbReference type="InterPro" id="IPR001555">
    <property type="entry name" value="GART_AS"/>
</dbReference>
<keyword evidence="2 6" id="KW-0808">Transferase</keyword>
<evidence type="ECO:0000313" key="9">
    <source>
        <dbReference type="Proteomes" id="UP000334340"/>
    </source>
</evidence>
<dbReference type="EMBL" id="CABIKM010000030">
    <property type="protein sequence ID" value="VUZ85676.1"/>
    <property type="molecule type" value="Genomic_DNA"/>
</dbReference>
<dbReference type="GO" id="GO:0006189">
    <property type="term" value="P:'de novo' IMP biosynthetic process"/>
    <property type="evidence" value="ECO:0007669"/>
    <property type="project" value="UniProtKB-UniRule"/>
</dbReference>
<proteinExistence type="inferred from homology"/>
<dbReference type="NCBIfam" id="TIGR00639">
    <property type="entry name" value="PurN"/>
    <property type="match status" value="1"/>
</dbReference>
<feature type="site" description="Raises pKa of active site His" evidence="6">
    <location>
        <position position="150"/>
    </location>
</feature>
<evidence type="ECO:0000259" key="7">
    <source>
        <dbReference type="Pfam" id="PF00551"/>
    </source>
</evidence>
<accession>A0A564ZKM7</accession>
<feature type="binding site" evidence="6">
    <location>
        <position position="112"/>
    </location>
    <ligand>
        <name>(6R)-10-formyltetrahydrofolate</name>
        <dbReference type="ChEBI" id="CHEBI:195366"/>
    </ligand>
</feature>
<evidence type="ECO:0000256" key="2">
    <source>
        <dbReference type="ARBA" id="ARBA00022679"/>
    </source>
</evidence>
<dbReference type="Gene3D" id="3.40.50.170">
    <property type="entry name" value="Formyl transferase, N-terminal domain"/>
    <property type="match status" value="1"/>
</dbReference>
<dbReference type="PANTHER" id="PTHR43369">
    <property type="entry name" value="PHOSPHORIBOSYLGLYCINAMIDE FORMYLTRANSFERASE"/>
    <property type="match status" value="1"/>
</dbReference>
<dbReference type="CDD" id="cd08645">
    <property type="entry name" value="FMT_core_GART"/>
    <property type="match status" value="1"/>
</dbReference>
<evidence type="ECO:0000256" key="3">
    <source>
        <dbReference type="ARBA" id="ARBA00022755"/>
    </source>
</evidence>
<dbReference type="AlphaFoldDB" id="A0A564ZKM7"/>
<dbReference type="EC" id="2.1.2.2" evidence="6"/>
<organism evidence="8 9">
    <name type="scientific">Candidatus Methylomirabilis lanthanidiphila</name>
    <dbReference type="NCBI Taxonomy" id="2211376"/>
    <lineage>
        <taxon>Bacteria</taxon>
        <taxon>Candidatus Methylomirabilota</taxon>
        <taxon>Candidatus Methylomirabilia</taxon>
        <taxon>Candidatus Methylomirabilales</taxon>
        <taxon>Candidatus Methylomirabilaceae</taxon>
        <taxon>Candidatus Methylomirabilis</taxon>
    </lineage>
</organism>
<comment type="function">
    <text evidence="6">Catalyzes the transfer of a formyl group from 10-formyltetrahydrofolate to 5-phospho-ribosyl-glycinamide (GAR), producing 5-phospho-ribosyl-N-formylglycinamide (FGAR) and tetrahydrofolate.</text>
</comment>
<feature type="binding site" evidence="6">
    <location>
        <position position="65"/>
    </location>
    <ligand>
        <name>(6R)-10-formyltetrahydrofolate</name>
        <dbReference type="ChEBI" id="CHEBI:195366"/>
    </ligand>
</feature>
<evidence type="ECO:0000256" key="5">
    <source>
        <dbReference type="ARBA" id="ARBA00047664"/>
    </source>
</evidence>
<dbReference type="HAMAP" id="MF_01930">
    <property type="entry name" value="PurN"/>
    <property type="match status" value="1"/>
</dbReference>
<dbReference type="Proteomes" id="UP000334340">
    <property type="component" value="Unassembled WGS sequence"/>
</dbReference>
<comment type="catalytic activity">
    <reaction evidence="5 6">
        <text>N(1)-(5-phospho-beta-D-ribosyl)glycinamide + (6R)-10-formyltetrahydrofolate = N(2)-formyl-N(1)-(5-phospho-beta-D-ribosyl)glycinamide + (6S)-5,6,7,8-tetrahydrofolate + H(+)</text>
        <dbReference type="Rhea" id="RHEA:15053"/>
        <dbReference type="ChEBI" id="CHEBI:15378"/>
        <dbReference type="ChEBI" id="CHEBI:57453"/>
        <dbReference type="ChEBI" id="CHEBI:143788"/>
        <dbReference type="ChEBI" id="CHEBI:147286"/>
        <dbReference type="ChEBI" id="CHEBI:195366"/>
        <dbReference type="EC" id="2.1.2.2"/>
    </reaction>
</comment>
<comment type="similarity">
    <text evidence="4 6">Belongs to the GART family.</text>
</comment>
<protein>
    <recommendedName>
        <fullName evidence="6">Phosphoribosylglycinamide formyltransferase</fullName>
        <ecNumber evidence="6">2.1.2.2</ecNumber>
    </recommendedName>
    <alternativeName>
        <fullName evidence="6">5'-phosphoribosylglycinamide transformylase</fullName>
    </alternativeName>
    <alternativeName>
        <fullName evidence="6">GAR transformylase</fullName>
        <shortName evidence="6">GART</shortName>
    </alternativeName>
</protein>
<sequence>MSGEKKLQLGVLVSGRGSNLQAIIDASQAAKIDALVAIVISDVADARALELARRHGIDATFVDPRLHTTSEEFDRTVIDLLRKREVDLVCLAGFMRLLSPHFIREYRHNIMNIHPALLPAFPGLHAQRQALRYGVKVSGCTVHFVDEGVDTGPIIMQAVVPVLDDDTDESLSARILTYEHQIYPQAIQLFAEGRLEIRDRRVVCHGTDTPQQYEKYTWRAINPS</sequence>
<dbReference type="PANTHER" id="PTHR43369:SF2">
    <property type="entry name" value="PHOSPHORIBOSYLGLYCINAMIDE FORMYLTRANSFERASE"/>
    <property type="match status" value="1"/>
</dbReference>
<gene>
    <name evidence="6" type="primary">purN</name>
    <name evidence="8" type="ORF">MELA_02061</name>
</gene>
<keyword evidence="9" id="KW-1185">Reference proteome</keyword>
<feature type="active site" description="Proton donor" evidence="6">
    <location>
        <position position="114"/>
    </location>
</feature>
<dbReference type="InterPro" id="IPR004607">
    <property type="entry name" value="GART"/>
</dbReference>
<dbReference type="GO" id="GO:0004644">
    <property type="term" value="F:phosphoribosylglycinamide formyltransferase activity"/>
    <property type="evidence" value="ECO:0007669"/>
    <property type="project" value="UniProtKB-UniRule"/>
</dbReference>
<dbReference type="GO" id="GO:0005737">
    <property type="term" value="C:cytoplasm"/>
    <property type="evidence" value="ECO:0007669"/>
    <property type="project" value="TreeGrafter"/>
</dbReference>
<dbReference type="SUPFAM" id="SSF53328">
    <property type="entry name" value="Formyltransferase"/>
    <property type="match status" value="1"/>
</dbReference>
<reference evidence="8 9" key="1">
    <citation type="submission" date="2019-07" db="EMBL/GenBank/DDBJ databases">
        <authorList>
            <person name="Cremers G."/>
        </authorList>
    </citation>
    <scope>NUCLEOTIDE SEQUENCE [LARGE SCALE GENOMIC DNA]</scope>
</reference>
<feature type="domain" description="Formyl transferase N-terminal" evidence="7">
    <location>
        <begin position="11"/>
        <end position="187"/>
    </location>
</feature>
<dbReference type="Pfam" id="PF00551">
    <property type="entry name" value="Formyl_trans_N"/>
    <property type="match status" value="1"/>
</dbReference>
<feature type="binding site" evidence="6">
    <location>
        <begin position="95"/>
        <end position="98"/>
    </location>
    <ligand>
        <name>(6R)-10-formyltetrahydrofolate</name>
        <dbReference type="ChEBI" id="CHEBI:195366"/>
    </ligand>
</feature>
<comment type="pathway">
    <text evidence="1 6">Purine metabolism; IMP biosynthesis via de novo pathway; N(2)-formyl-N(1)-(5-phospho-D-ribosyl)glycinamide from N(1)-(5-phospho-D-ribosyl)glycinamide (10-formyl THF route): step 1/1.</text>
</comment>
<evidence type="ECO:0000256" key="6">
    <source>
        <dbReference type="HAMAP-Rule" id="MF_01930"/>
    </source>
</evidence>
<dbReference type="PROSITE" id="PS00373">
    <property type="entry name" value="GART"/>
    <property type="match status" value="1"/>
</dbReference>
<evidence type="ECO:0000313" key="8">
    <source>
        <dbReference type="EMBL" id="VUZ85676.1"/>
    </source>
</evidence>
<keyword evidence="3 6" id="KW-0658">Purine biosynthesis</keyword>